<reference evidence="1" key="1">
    <citation type="submission" date="2021-05" db="EMBL/GenBank/DDBJ databases">
        <authorList>
            <person name="Tanabe Y."/>
        </authorList>
    </citation>
    <scope>NUCLEOTIDE SEQUENCE</scope>
    <source>
        <strain evidence="1">BOTRYCO-1</strain>
    </source>
</reference>
<dbReference type="CDD" id="cd05325">
    <property type="entry name" value="carb_red_sniffer_like_SDR_c"/>
    <property type="match status" value="1"/>
</dbReference>
<organism evidence="1 2">
    <name type="scientific">Candidatus Phycosocius spiralis</name>
    <dbReference type="NCBI Taxonomy" id="2815099"/>
    <lineage>
        <taxon>Bacteria</taxon>
        <taxon>Pseudomonadati</taxon>
        <taxon>Pseudomonadota</taxon>
        <taxon>Alphaproteobacteria</taxon>
        <taxon>Caulobacterales</taxon>
        <taxon>Caulobacterales incertae sedis</taxon>
        <taxon>Candidatus Phycosocius</taxon>
    </lineage>
</organism>
<sequence>MILIRINSMPHTYGKQVLILGASGAIGHALTRLLIHDPEVATIFAASRRGIQNANSKITQLYIDCENEESLAKAVEQCRQAGPLDMVINAIGLLQDGNSLMPEKGLRDIRSENLKKLFWLNSIVPALIMTHFTPLMAQDRRTIFATLSARVGSIGDNRKGGWYGYRASKAALNQLIKTASIELAFRRPKLICVGLHPGTVRSRMSEPFLTHYNNNDIFSPEFAAQALLDVLATLTPSHSGRIFAWDGQEIPP</sequence>
<dbReference type="InterPro" id="IPR002347">
    <property type="entry name" value="SDR_fam"/>
</dbReference>
<dbReference type="SUPFAM" id="SSF51735">
    <property type="entry name" value="NAD(P)-binding Rossmann-fold domains"/>
    <property type="match status" value="1"/>
</dbReference>
<dbReference type="Pfam" id="PF00106">
    <property type="entry name" value="adh_short"/>
    <property type="match status" value="1"/>
</dbReference>
<dbReference type="PRINTS" id="PR00081">
    <property type="entry name" value="GDHRDH"/>
</dbReference>
<evidence type="ECO:0000313" key="2">
    <source>
        <dbReference type="Proteomes" id="UP001161064"/>
    </source>
</evidence>
<comment type="caution">
    <text evidence="1">The sequence shown here is derived from an EMBL/GenBank/DDBJ whole genome shotgun (WGS) entry which is preliminary data.</text>
</comment>
<reference evidence="1" key="2">
    <citation type="journal article" date="2023" name="ISME Commun">
        <title>Characterization of a bloom-associated alphaproteobacterial lineage, 'Candidatus Phycosocius': insights into freshwater algal-bacterial interactions.</title>
        <authorList>
            <person name="Tanabe Y."/>
            <person name="Yamaguchi H."/>
            <person name="Yoshida M."/>
            <person name="Kai A."/>
            <person name="Okazaki Y."/>
        </authorList>
    </citation>
    <scope>NUCLEOTIDE SEQUENCE</scope>
    <source>
        <strain evidence="1">BOTRYCO-1</strain>
    </source>
</reference>
<dbReference type="EMBL" id="BPFZ01000012">
    <property type="protein sequence ID" value="GIU67705.1"/>
    <property type="molecule type" value="Genomic_DNA"/>
</dbReference>
<protein>
    <submittedName>
        <fullName evidence="1">SDR family oxidoreductase</fullName>
    </submittedName>
</protein>
<accession>A0ABQ4PXK1</accession>
<dbReference type="InterPro" id="IPR051468">
    <property type="entry name" value="Fungal_SecMetab_SDRs"/>
</dbReference>
<dbReference type="Proteomes" id="UP001161064">
    <property type="component" value="Unassembled WGS sequence"/>
</dbReference>
<gene>
    <name evidence="1" type="ORF">PsB1_1859</name>
</gene>
<name>A0ABQ4PXK1_9PROT</name>
<keyword evidence="2" id="KW-1185">Reference proteome</keyword>
<proteinExistence type="predicted"/>
<dbReference type="InterPro" id="IPR036291">
    <property type="entry name" value="NAD(P)-bd_dom_sf"/>
</dbReference>
<dbReference type="PANTHER" id="PTHR43544">
    <property type="entry name" value="SHORT-CHAIN DEHYDROGENASE/REDUCTASE"/>
    <property type="match status" value="1"/>
</dbReference>
<dbReference type="PANTHER" id="PTHR43544:SF12">
    <property type="entry name" value="NAD(P)-BINDING ROSSMANN-FOLD SUPERFAMILY PROTEIN"/>
    <property type="match status" value="1"/>
</dbReference>
<dbReference type="Gene3D" id="3.40.50.720">
    <property type="entry name" value="NAD(P)-binding Rossmann-like Domain"/>
    <property type="match status" value="1"/>
</dbReference>
<evidence type="ECO:0000313" key="1">
    <source>
        <dbReference type="EMBL" id="GIU67705.1"/>
    </source>
</evidence>